<organism evidence="4 5">
    <name type="scientific">Flavobacterium rivuli WB 3.3-2 = DSM 21788</name>
    <dbReference type="NCBI Taxonomy" id="1121895"/>
    <lineage>
        <taxon>Bacteria</taxon>
        <taxon>Pseudomonadati</taxon>
        <taxon>Bacteroidota</taxon>
        <taxon>Flavobacteriia</taxon>
        <taxon>Flavobacteriales</taxon>
        <taxon>Flavobacteriaceae</taxon>
        <taxon>Flavobacterium</taxon>
    </lineage>
</organism>
<comment type="caution">
    <text evidence="4">The sequence shown here is derived from an EMBL/GenBank/DDBJ whole genome shotgun (WGS) entry which is preliminary data.</text>
</comment>
<keyword evidence="2" id="KW-0378">Hydrolase</keyword>
<proteinExistence type="predicted"/>
<dbReference type="OrthoDB" id="8442777at2"/>
<dbReference type="InterPro" id="IPR007431">
    <property type="entry name" value="ACP_PD"/>
</dbReference>
<evidence type="ECO:0000313" key="4">
    <source>
        <dbReference type="EMBL" id="KGO88727.1"/>
    </source>
</evidence>
<keyword evidence="5" id="KW-1185">Reference proteome</keyword>
<evidence type="ECO:0000256" key="3">
    <source>
        <dbReference type="ARBA" id="ARBA00023098"/>
    </source>
</evidence>
<dbReference type="GO" id="GO:0008770">
    <property type="term" value="F:[acyl-carrier-protein] phosphodiesterase activity"/>
    <property type="evidence" value="ECO:0007669"/>
    <property type="project" value="InterPro"/>
</dbReference>
<dbReference type="STRING" id="1121895.GCA_000378485_00639"/>
<evidence type="ECO:0000256" key="2">
    <source>
        <dbReference type="ARBA" id="ARBA00022801"/>
    </source>
</evidence>
<keyword evidence="1" id="KW-0444">Lipid biosynthesis</keyword>
<dbReference type="Pfam" id="PF04336">
    <property type="entry name" value="ACP_PD"/>
    <property type="match status" value="1"/>
</dbReference>
<protein>
    <submittedName>
        <fullName evidence="4">ACP phosphodiesterase</fullName>
    </submittedName>
</protein>
<dbReference type="RefSeq" id="WP_020211765.1">
    <property type="nucleotide sequence ID" value="NZ_JRLX01000001.1"/>
</dbReference>
<dbReference type="AlphaFoldDB" id="A0A0A2M7V6"/>
<accession>A0A0A2M7V6</accession>
<dbReference type="PIRSF" id="PIRSF011489">
    <property type="entry name" value="DUF479"/>
    <property type="match status" value="1"/>
</dbReference>
<dbReference type="Proteomes" id="UP000030152">
    <property type="component" value="Unassembled WGS sequence"/>
</dbReference>
<name>A0A0A2M7V6_9FLAO</name>
<gene>
    <name evidence="4" type="ORF">Q765_02180</name>
</gene>
<dbReference type="eggNOG" id="COG3124">
    <property type="taxonomic scope" value="Bacteria"/>
</dbReference>
<sequence length="193" mass="22569">MNFLAHIYLSGNDDELKIGNFIADGIHGKPDLFPIGVQKGIILHRAIDTFTDAHPIFRQGTKRLHANYHHYAGVIMDIYYDHFLAQNFAAYSDVPLHDFADNFYRLLEVNYNMLPERSQGMLPHMFKYNWLVSYAGIEGIARTLTQMDSRTKNKSNMRFADKELIEFYSEYEAEFTEFFEEMRAYVKEKTATL</sequence>
<dbReference type="PANTHER" id="PTHR38764">
    <property type="entry name" value="ACYL CARRIER PROTEIN PHOSPHODIESTERASE"/>
    <property type="match status" value="1"/>
</dbReference>
<dbReference type="EMBL" id="JRLX01000001">
    <property type="protein sequence ID" value="KGO88727.1"/>
    <property type="molecule type" value="Genomic_DNA"/>
</dbReference>
<reference evidence="4 5" key="1">
    <citation type="submission" date="2013-09" db="EMBL/GenBank/DDBJ databases">
        <authorList>
            <person name="Zeng Z."/>
            <person name="Chen C."/>
        </authorList>
    </citation>
    <scope>NUCLEOTIDE SEQUENCE [LARGE SCALE GENOMIC DNA]</scope>
    <source>
        <strain evidence="4 5">WB 3.3-2</strain>
    </source>
</reference>
<evidence type="ECO:0000256" key="1">
    <source>
        <dbReference type="ARBA" id="ARBA00022516"/>
    </source>
</evidence>
<keyword evidence="3" id="KW-0443">Lipid metabolism</keyword>
<dbReference type="PANTHER" id="PTHR38764:SF1">
    <property type="entry name" value="ACYL CARRIER PROTEIN PHOSPHODIESTERASE"/>
    <property type="match status" value="1"/>
</dbReference>
<evidence type="ECO:0000313" key="5">
    <source>
        <dbReference type="Proteomes" id="UP000030152"/>
    </source>
</evidence>
<dbReference type="GO" id="GO:0006633">
    <property type="term" value="P:fatty acid biosynthetic process"/>
    <property type="evidence" value="ECO:0007669"/>
    <property type="project" value="InterPro"/>
</dbReference>